<keyword evidence="2" id="KW-1133">Transmembrane helix</keyword>
<dbReference type="AlphaFoldDB" id="A0AB38VUP2"/>
<dbReference type="Proteomes" id="UP000271380">
    <property type="component" value="Chromosome"/>
</dbReference>
<feature type="compositionally biased region" description="Polar residues" evidence="1">
    <location>
        <begin position="432"/>
        <end position="454"/>
    </location>
</feature>
<evidence type="ECO:0000256" key="1">
    <source>
        <dbReference type="SAM" id="MobiDB-lite"/>
    </source>
</evidence>
<dbReference type="Pfam" id="PF19407">
    <property type="entry name" value="DUF5979"/>
    <property type="match status" value="2"/>
</dbReference>
<evidence type="ECO:0000256" key="2">
    <source>
        <dbReference type="SAM" id="Phobius"/>
    </source>
</evidence>
<dbReference type="Gene3D" id="2.60.40.1140">
    <property type="entry name" value="Collagen-binding surface protein Cna, B-type domain"/>
    <property type="match status" value="2"/>
</dbReference>
<organism evidence="4 5">
    <name type="scientific">Corynebacterium kutscheri</name>
    <dbReference type="NCBI Taxonomy" id="35755"/>
    <lineage>
        <taxon>Bacteria</taxon>
        <taxon>Bacillati</taxon>
        <taxon>Actinomycetota</taxon>
        <taxon>Actinomycetes</taxon>
        <taxon>Mycobacteriales</taxon>
        <taxon>Corynebacteriaceae</taxon>
        <taxon>Corynebacterium</taxon>
    </lineage>
</organism>
<evidence type="ECO:0000313" key="4">
    <source>
        <dbReference type="EMBL" id="VEH09072.1"/>
    </source>
</evidence>
<gene>
    <name evidence="4" type="ORF">NCTC949_02201</name>
</gene>
<feature type="compositionally biased region" description="Low complexity" evidence="1">
    <location>
        <begin position="417"/>
        <end position="426"/>
    </location>
</feature>
<accession>A0AB38VUP2</accession>
<dbReference type="EMBL" id="LR134377">
    <property type="protein sequence ID" value="VEH09072.1"/>
    <property type="molecule type" value="Genomic_DNA"/>
</dbReference>
<feature type="domain" description="DUF5979" evidence="3">
    <location>
        <begin position="225"/>
        <end position="327"/>
    </location>
</feature>
<reference evidence="4 5" key="1">
    <citation type="submission" date="2018-12" db="EMBL/GenBank/DDBJ databases">
        <authorList>
            <consortium name="Pathogen Informatics"/>
        </authorList>
    </citation>
    <scope>NUCLEOTIDE SEQUENCE [LARGE SCALE GENOMIC DNA]</scope>
    <source>
        <strain evidence="4 5">NCTC949</strain>
    </source>
</reference>
<keyword evidence="2" id="KW-0812">Transmembrane</keyword>
<proteinExistence type="predicted"/>
<dbReference type="NCBIfam" id="TIGR01167">
    <property type="entry name" value="LPXTG_anchor"/>
    <property type="match status" value="1"/>
</dbReference>
<feature type="compositionally biased region" description="Low complexity" evidence="1">
    <location>
        <begin position="337"/>
        <end position="381"/>
    </location>
</feature>
<dbReference type="InterPro" id="IPR046022">
    <property type="entry name" value="DUF5979"/>
</dbReference>
<feature type="transmembrane region" description="Helical" evidence="2">
    <location>
        <begin position="465"/>
        <end position="484"/>
    </location>
</feature>
<protein>
    <submittedName>
        <fullName evidence="4">LPxTG domain-containing protein</fullName>
    </submittedName>
</protein>
<feature type="region of interest" description="Disordered" evidence="1">
    <location>
        <begin position="329"/>
        <end position="457"/>
    </location>
</feature>
<evidence type="ECO:0000259" key="3">
    <source>
        <dbReference type="Pfam" id="PF19407"/>
    </source>
</evidence>
<name>A0AB38VUP2_9CORY</name>
<dbReference type="RefSeq" id="WP_126317086.1">
    <property type="nucleotide sequence ID" value="NZ_LR134377.1"/>
</dbReference>
<keyword evidence="2" id="KW-0472">Membrane</keyword>
<evidence type="ECO:0000313" key="5">
    <source>
        <dbReference type="Proteomes" id="UP000271380"/>
    </source>
</evidence>
<feature type="region of interest" description="Disordered" evidence="1">
    <location>
        <begin position="179"/>
        <end position="215"/>
    </location>
</feature>
<feature type="compositionally biased region" description="Pro residues" evidence="1">
    <location>
        <begin position="189"/>
        <end position="204"/>
    </location>
</feature>
<sequence>MNHSYKKGAITKGFPHSPWIAALFTLVLIASFIPFAVQFSTSAQAQENAVSETKEGRFRIVKYSAGVKDDKSLDYDQKFTNRESKFTWECSSPEGKGNKKASDLKGDFTVNSAGGSFVSDYFPLGTKCSVTEDTTAAKIDGYTHKLVVEGQGVTQDGNTLSFTIESAQMASITVHNRYTPGEEAKPEPKPNPNPAPKPDPQPQPKPEDKQGSFRISKSAVIVKSDGSFQYDDAKFAQRDFKFTWECTPPKGKKETGELTVKATAAIPSKKFPLGTTCTVAEDAASAKFDGYTHKLAVDSKHAKQDGNKFTFTIDSETVSTIDVRNEYILGNAPIPPTSSSKTTTPTASSTTKTTPSASSTATSTASSTSKPTTEPTESTTTRNFPPIIPIPIPIPVPPAPFPPAPQPTPAPHPAPAPGNNSNPAAPHHGGNNVAQPQQSNNKNTATAPSQSNKGQGKLANTGASVIWLALVALLLAVVGGFITYRGRLNKNN</sequence>
<feature type="compositionally biased region" description="Pro residues" evidence="1">
    <location>
        <begin position="386"/>
        <end position="416"/>
    </location>
</feature>
<feature type="domain" description="DUF5979" evidence="3">
    <location>
        <begin position="71"/>
        <end position="179"/>
    </location>
</feature>